<feature type="compositionally biased region" description="Low complexity" evidence="1">
    <location>
        <begin position="51"/>
        <end position="61"/>
    </location>
</feature>
<dbReference type="HOGENOM" id="CLU_349016_0_0_1"/>
<dbReference type="GO" id="GO:0040029">
    <property type="term" value="P:epigenetic regulation of gene expression"/>
    <property type="evidence" value="ECO:0000318"/>
    <property type="project" value="GO_Central"/>
</dbReference>
<feature type="compositionally biased region" description="Basic and acidic residues" evidence="1">
    <location>
        <begin position="192"/>
        <end position="215"/>
    </location>
</feature>
<feature type="compositionally biased region" description="Acidic residues" evidence="1">
    <location>
        <begin position="349"/>
        <end position="361"/>
    </location>
</feature>
<feature type="compositionally biased region" description="Acidic residues" evidence="1">
    <location>
        <begin position="671"/>
        <end position="681"/>
    </location>
</feature>
<sequence length="808" mass="89397">MLTVDAAVVHCTSQIHKPPAPGPPTKGLVEDMIGNPHVDDGINHKDEDMASHTSDASSTSTQWPSAPSSPTSPNQDTHRLQSVLDRALTNDNTNDPFSTDPELKAHLQSNFKTNCKLAARKLYEADVLLVVTGAGFSADSGLATYVDVADIDAYRSRGWRYRDLCRPLVHTDFDGLMTRAHTDGGDDGEVLQEGRRGDGEKSGEADSQMKVEDTSQVRTCHSTRGGGDAPEEVDDMKQLEGMKNHDDQESDGSSEESPQCGSRLPDPNDITHPQWFYGFWGQCCNDYRRVRPHDGYYIVAKWGRDKNYVQKTTSIEDVDDERKVAAKSEEVLSITAQEMHKITHKLEQDNNDNNESSDDESRDPSKFHEDAQDEPYYVCPNKRAGAFFLFTSNVDAHSYDVFESHEIRECHGNVELWQCHNFACGTNGTLGGVVDGASLDGIKDTDESNNHSQGEKWKQRLWRLPMEHRFIVDQQTMSAPQSKAGKVTATTAASQQSDQDVSASKTTSSPAPKRQKSSLELDTDTKNTTNNNSIADSYESNGILDYLQHQFASVDQMKASNAYRNDDAGGNNADSAPAHIGDVHGKPRLFPLRHMNPPTASGQSPTYFLPISPDHNWPRCPRCNEAARPAVLMFDDLDWVYNLKQETRWQNWCHSLLKLAKQRIRGSSDVSDSDSTADDVSENGWQTIDQESSDVMLSSSPPKQLTSGDQTAANPLKVLILEIGCGYNVPTCRMITESLVSNLSMRGGGATLVRINPSHPEADDPSIEDNFISLMAKGLATLKEIDKEYQHLMHSNGDEVDAEEDVML</sequence>
<feature type="region of interest" description="Disordered" evidence="1">
    <location>
        <begin position="476"/>
        <end position="536"/>
    </location>
</feature>
<feature type="region of interest" description="Disordered" evidence="1">
    <location>
        <begin position="664"/>
        <end position="709"/>
    </location>
</feature>
<dbReference type="InParanoid" id="B8LCR0"/>
<reference evidence="2 3" key="1">
    <citation type="journal article" date="2004" name="Science">
        <title>The genome of the diatom Thalassiosira pseudonana: ecology, evolution, and metabolism.</title>
        <authorList>
            <person name="Armbrust E.V."/>
            <person name="Berges J.A."/>
            <person name="Bowler C."/>
            <person name="Green B.R."/>
            <person name="Martinez D."/>
            <person name="Putnam N.H."/>
            <person name="Zhou S."/>
            <person name="Allen A.E."/>
            <person name="Apt K.E."/>
            <person name="Bechner M."/>
            <person name="Brzezinski M.A."/>
            <person name="Chaal B.K."/>
            <person name="Chiovitti A."/>
            <person name="Davis A.K."/>
            <person name="Demarest M.S."/>
            <person name="Detter J.C."/>
            <person name="Glavina T."/>
            <person name="Goodstein D."/>
            <person name="Hadi M.Z."/>
            <person name="Hellsten U."/>
            <person name="Hildebrand M."/>
            <person name="Jenkins B.D."/>
            <person name="Jurka J."/>
            <person name="Kapitonov V.V."/>
            <person name="Kroger N."/>
            <person name="Lau W.W."/>
            <person name="Lane T.W."/>
            <person name="Larimer F.W."/>
            <person name="Lippmeier J.C."/>
            <person name="Lucas S."/>
            <person name="Medina M."/>
            <person name="Montsant A."/>
            <person name="Obornik M."/>
            <person name="Parker M.S."/>
            <person name="Palenik B."/>
            <person name="Pazour G.J."/>
            <person name="Richardson P.M."/>
            <person name="Rynearson T.A."/>
            <person name="Saito M.A."/>
            <person name="Schwartz D.C."/>
            <person name="Thamatrakoln K."/>
            <person name="Valentin K."/>
            <person name="Vardi A."/>
            <person name="Wilkerson F.P."/>
            <person name="Rokhsar D.S."/>
        </authorList>
    </citation>
    <scope>NUCLEOTIDE SEQUENCE [LARGE SCALE GENOMIC DNA]</scope>
    <source>
        <strain evidence="2 3">CCMP1335</strain>
    </source>
</reference>
<dbReference type="EMBL" id="DS999417">
    <property type="protein sequence ID" value="EED87026.1"/>
    <property type="molecule type" value="Genomic_DNA"/>
</dbReference>
<reference evidence="2 3" key="2">
    <citation type="journal article" date="2008" name="Nature">
        <title>The Phaeodactylum genome reveals the evolutionary history of diatom genomes.</title>
        <authorList>
            <person name="Bowler C."/>
            <person name="Allen A.E."/>
            <person name="Badger J.H."/>
            <person name="Grimwood J."/>
            <person name="Jabbari K."/>
            <person name="Kuo A."/>
            <person name="Maheswari U."/>
            <person name="Martens C."/>
            <person name="Maumus F."/>
            <person name="Otillar R.P."/>
            <person name="Rayko E."/>
            <person name="Salamov A."/>
            <person name="Vandepoele K."/>
            <person name="Beszteri B."/>
            <person name="Gruber A."/>
            <person name="Heijde M."/>
            <person name="Katinka M."/>
            <person name="Mock T."/>
            <person name="Valentin K."/>
            <person name="Verret F."/>
            <person name="Berges J.A."/>
            <person name="Brownlee C."/>
            <person name="Cadoret J.P."/>
            <person name="Chiovitti A."/>
            <person name="Choi C.J."/>
            <person name="Coesel S."/>
            <person name="De Martino A."/>
            <person name="Detter J.C."/>
            <person name="Durkin C."/>
            <person name="Falciatore A."/>
            <person name="Fournet J."/>
            <person name="Haruta M."/>
            <person name="Huysman M.J."/>
            <person name="Jenkins B.D."/>
            <person name="Jiroutova K."/>
            <person name="Jorgensen R.E."/>
            <person name="Joubert Y."/>
            <person name="Kaplan A."/>
            <person name="Kroger N."/>
            <person name="Kroth P.G."/>
            <person name="La Roche J."/>
            <person name="Lindquist E."/>
            <person name="Lommer M."/>
            <person name="Martin-Jezequel V."/>
            <person name="Lopez P.J."/>
            <person name="Lucas S."/>
            <person name="Mangogna M."/>
            <person name="McGinnis K."/>
            <person name="Medlin L.K."/>
            <person name="Montsant A."/>
            <person name="Oudot-Le Secq M.P."/>
            <person name="Napoli C."/>
            <person name="Obornik M."/>
            <person name="Parker M.S."/>
            <person name="Petit J.L."/>
            <person name="Porcel B.M."/>
            <person name="Poulsen N."/>
            <person name="Robison M."/>
            <person name="Rychlewski L."/>
            <person name="Rynearson T.A."/>
            <person name="Schmutz J."/>
            <person name="Shapiro H."/>
            <person name="Siaut M."/>
            <person name="Stanley M."/>
            <person name="Sussman M.R."/>
            <person name="Taylor A.R."/>
            <person name="Vardi A."/>
            <person name="von Dassow P."/>
            <person name="Vyverman W."/>
            <person name="Willis A."/>
            <person name="Wyrwicz L.S."/>
            <person name="Rokhsar D.S."/>
            <person name="Weissenbach J."/>
            <person name="Armbrust E.V."/>
            <person name="Green B.R."/>
            <person name="Van de Peer Y."/>
            <person name="Grigoriev I.V."/>
        </authorList>
    </citation>
    <scope>NUCLEOTIDE SEQUENCE [LARGE SCALE GENOMIC DNA]</scope>
    <source>
        <strain evidence="2 3">CCMP1335</strain>
    </source>
</reference>
<organism evidence="2 3">
    <name type="scientific">Thalassiosira pseudonana</name>
    <name type="common">Marine diatom</name>
    <name type="synonym">Cyclotella nana</name>
    <dbReference type="NCBI Taxonomy" id="35128"/>
    <lineage>
        <taxon>Eukaryota</taxon>
        <taxon>Sar</taxon>
        <taxon>Stramenopiles</taxon>
        <taxon>Ochrophyta</taxon>
        <taxon>Bacillariophyta</taxon>
        <taxon>Coscinodiscophyceae</taxon>
        <taxon>Thalassiosirophycidae</taxon>
        <taxon>Thalassiosirales</taxon>
        <taxon>Thalassiosiraceae</taxon>
        <taxon>Thalassiosira</taxon>
    </lineage>
</organism>
<evidence type="ECO:0000313" key="3">
    <source>
        <dbReference type="Proteomes" id="UP000001449"/>
    </source>
</evidence>
<dbReference type="GeneID" id="7442551"/>
<feature type="region of interest" description="Disordered" evidence="1">
    <location>
        <begin position="180"/>
        <end position="267"/>
    </location>
</feature>
<name>B8LCR0_THAPS</name>
<dbReference type="GO" id="GO:0000118">
    <property type="term" value="C:histone deacetylase complex"/>
    <property type="evidence" value="ECO:0000318"/>
    <property type="project" value="GO_Central"/>
</dbReference>
<proteinExistence type="predicted"/>
<feature type="region of interest" description="Disordered" evidence="1">
    <location>
        <begin position="14"/>
        <end position="78"/>
    </location>
</feature>
<dbReference type="GO" id="GO:0005737">
    <property type="term" value="C:cytoplasm"/>
    <property type="evidence" value="ECO:0000318"/>
    <property type="project" value="GO_Central"/>
</dbReference>
<evidence type="ECO:0000256" key="1">
    <source>
        <dbReference type="SAM" id="MobiDB-lite"/>
    </source>
</evidence>
<evidence type="ECO:0008006" key="4">
    <source>
        <dbReference type="Google" id="ProtNLM"/>
    </source>
</evidence>
<dbReference type="SUPFAM" id="SSF52467">
    <property type="entry name" value="DHS-like NAD/FAD-binding domain"/>
    <property type="match status" value="2"/>
</dbReference>
<dbReference type="AlphaFoldDB" id="B8LCR0"/>
<feature type="compositionally biased region" description="Polar residues" evidence="1">
    <location>
        <begin position="683"/>
        <end position="709"/>
    </location>
</feature>
<gene>
    <name evidence="2" type="ORF">THAPSDRAFT_25162</name>
</gene>
<keyword evidence="3" id="KW-1185">Reference proteome</keyword>
<feature type="region of interest" description="Disordered" evidence="1">
    <location>
        <begin position="345"/>
        <end position="372"/>
    </location>
</feature>
<feature type="compositionally biased region" description="Low complexity" evidence="1">
    <location>
        <begin position="492"/>
        <end position="504"/>
    </location>
</feature>
<accession>B8LCR0</accession>
<feature type="compositionally biased region" description="Basic and acidic residues" evidence="1">
    <location>
        <begin position="37"/>
        <end position="50"/>
    </location>
</feature>
<feature type="compositionally biased region" description="Basic and acidic residues" evidence="1">
    <location>
        <begin position="235"/>
        <end position="247"/>
    </location>
</feature>
<dbReference type="RefSeq" id="XP_002296825.1">
    <property type="nucleotide sequence ID" value="XM_002296789.1"/>
</dbReference>
<dbReference type="InterPro" id="IPR029035">
    <property type="entry name" value="DHS-like_NAD/FAD-binding_dom"/>
</dbReference>
<evidence type="ECO:0000313" key="2">
    <source>
        <dbReference type="EMBL" id="EED87026.1"/>
    </source>
</evidence>
<protein>
    <recommendedName>
        <fullName evidence="4">Deacetylase sirtuin-type domain-containing protein</fullName>
    </recommendedName>
</protein>
<dbReference type="PaxDb" id="35128-Thaps25162"/>
<dbReference type="KEGG" id="tps:THAPSDRAFT_25162"/>
<dbReference type="Proteomes" id="UP000001449">
    <property type="component" value="Chromosome 16"/>
</dbReference>
<feature type="region of interest" description="Disordered" evidence="1">
    <location>
        <begin position="562"/>
        <end position="586"/>
    </location>
</feature>
<feature type="compositionally biased region" description="Polar residues" evidence="1">
    <location>
        <begin position="62"/>
        <end position="75"/>
    </location>
</feature>
<dbReference type="GO" id="GO:0004407">
    <property type="term" value="F:histone deacetylase activity"/>
    <property type="evidence" value="ECO:0000318"/>
    <property type="project" value="GO_Central"/>
</dbReference>